<keyword evidence="2" id="KW-1185">Reference proteome</keyword>
<dbReference type="OrthoDB" id="79378at2759"/>
<dbReference type="AlphaFoldDB" id="A0A1V9YIK5"/>
<dbReference type="InterPro" id="IPR011990">
    <property type="entry name" value="TPR-like_helical_dom_sf"/>
</dbReference>
<evidence type="ECO:0000313" key="2">
    <source>
        <dbReference type="Proteomes" id="UP000243579"/>
    </source>
</evidence>
<evidence type="ECO:0000313" key="1">
    <source>
        <dbReference type="EMBL" id="OQR85555.1"/>
    </source>
</evidence>
<dbReference type="SUPFAM" id="SSF48452">
    <property type="entry name" value="TPR-like"/>
    <property type="match status" value="1"/>
</dbReference>
<organism evidence="1 2">
    <name type="scientific">Achlya hypogyna</name>
    <name type="common">Oomycete</name>
    <name type="synonym">Protoachlya hypogyna</name>
    <dbReference type="NCBI Taxonomy" id="1202772"/>
    <lineage>
        <taxon>Eukaryota</taxon>
        <taxon>Sar</taxon>
        <taxon>Stramenopiles</taxon>
        <taxon>Oomycota</taxon>
        <taxon>Saprolegniomycetes</taxon>
        <taxon>Saprolegniales</taxon>
        <taxon>Achlyaceae</taxon>
        <taxon>Achlya</taxon>
    </lineage>
</organism>
<comment type="caution">
    <text evidence="1">The sequence shown here is derived from an EMBL/GenBank/DDBJ whole genome shotgun (WGS) entry which is preliminary data.</text>
</comment>
<name>A0A1V9YIK5_ACHHY</name>
<dbReference type="Proteomes" id="UP000243579">
    <property type="component" value="Unassembled WGS sequence"/>
</dbReference>
<accession>A0A1V9YIK5</accession>
<gene>
    <name evidence="1" type="ORF">ACHHYP_11695</name>
</gene>
<protein>
    <submittedName>
        <fullName evidence="1">Uncharacterized protein</fullName>
    </submittedName>
</protein>
<reference evidence="1 2" key="1">
    <citation type="journal article" date="2014" name="Genome Biol. Evol.">
        <title>The secreted proteins of Achlya hypogyna and Thraustotheca clavata identify the ancestral oomycete secretome and reveal gene acquisitions by horizontal gene transfer.</title>
        <authorList>
            <person name="Misner I."/>
            <person name="Blouin N."/>
            <person name="Leonard G."/>
            <person name="Richards T.A."/>
            <person name="Lane C.E."/>
        </authorList>
    </citation>
    <scope>NUCLEOTIDE SEQUENCE [LARGE SCALE GENOMIC DNA]</scope>
    <source>
        <strain evidence="1 2">ATCC 48635</strain>
    </source>
</reference>
<proteinExistence type="predicted"/>
<dbReference type="EMBL" id="JNBR01001656">
    <property type="protein sequence ID" value="OQR85555.1"/>
    <property type="molecule type" value="Genomic_DNA"/>
</dbReference>
<sequence length="334" mass="36311">MAAHDILCVELPSMPANVESPSDEPHPLPDRAAVTTLVGITVLRWLHPVSLEPVAMGRAVLHRVPEWMALGEAQQDDDPLLALALFRSCFFTNVHHHGRAATATLEAQLAVGDCLTQLHKYTDALTWLTDVMSLCDADDAKLRDCMALLGTVHLQRQDVVAARALFERVALLDELDGGPTDLMTLGSLLNVATVYRYAGNYAPAMAIVSSVITTAQSNIIRSDNAAWHGAIQNGDPNQGCEYLHNVFQWRLEHYGVDATATWASFSAWYWCSEHAGRWVTPNQGKKLAAAVAIMPPTSDDWPGKVCISCTATIVGAAFAPAAAILYTYLQCRAH</sequence>
<dbReference type="Gene3D" id="1.25.40.10">
    <property type="entry name" value="Tetratricopeptide repeat domain"/>
    <property type="match status" value="1"/>
</dbReference>